<reference evidence="1" key="2">
    <citation type="submission" date="2023-01" db="EMBL/GenBank/DDBJ databases">
        <authorList>
            <person name="Sun Q."/>
            <person name="Evtushenko L."/>
        </authorList>
    </citation>
    <scope>NUCLEOTIDE SEQUENCE</scope>
    <source>
        <strain evidence="1">VKM B-2347</strain>
    </source>
</reference>
<dbReference type="InterPro" id="IPR012710">
    <property type="entry name" value="Phosphonoacetate_hydro"/>
</dbReference>
<proteinExistence type="predicted"/>
<dbReference type="InterPro" id="IPR017850">
    <property type="entry name" value="Alkaline_phosphatase_core_sf"/>
</dbReference>
<dbReference type="EMBL" id="BSFI01000018">
    <property type="protein sequence ID" value="GLK68990.1"/>
    <property type="molecule type" value="Genomic_DNA"/>
</dbReference>
<dbReference type="PANTHER" id="PTHR10151">
    <property type="entry name" value="ECTONUCLEOTIDE PYROPHOSPHATASE/PHOSPHODIESTERASE"/>
    <property type="match status" value="1"/>
</dbReference>
<evidence type="ECO:0000313" key="2">
    <source>
        <dbReference type="Proteomes" id="UP001143372"/>
    </source>
</evidence>
<name>A0A9W6J4B8_9HYPH</name>
<dbReference type="PANTHER" id="PTHR10151:SF120">
    <property type="entry name" value="BIS(5'-ADENOSYL)-TRIPHOSPHATASE"/>
    <property type="match status" value="1"/>
</dbReference>
<evidence type="ECO:0000313" key="1">
    <source>
        <dbReference type="EMBL" id="GLK68990.1"/>
    </source>
</evidence>
<protein>
    <submittedName>
        <fullName evidence="1">Phosphonoacetate hydrolase</fullName>
    </submittedName>
</protein>
<dbReference type="Pfam" id="PF01663">
    <property type="entry name" value="Phosphodiest"/>
    <property type="match status" value="1"/>
</dbReference>
<dbReference type="RefSeq" id="WP_271169228.1">
    <property type="nucleotide sequence ID" value="NZ_BSFI01000018.1"/>
</dbReference>
<dbReference type="Proteomes" id="UP001143372">
    <property type="component" value="Unassembled WGS sequence"/>
</dbReference>
<sequence>MAQTPFPRRHETTVTVNGRSYAAPEQPVVVICLDGFDPEYLDKGIADGVLPTMASLREAGYVGTALATVPTTTNTNNTSIVTGAPPAIHGINGNYYLDADTGEEIMVTDARRLRCGTILGAMSRAGVETAVVTAKDKLLKVLAYEMEGFAFSSERPESATLAPLGFASAEELVGRSRPDQYSADLSLFALDAGVRLMELARPALTYLSTSDYVQHKYEPGEPEANAFHAAVDARIARLMALGATVALTADHGMARKSGADGRPNVVYVEDALNGAFGAGSVRVICPIADPFVRHHGALGGFVRVHLRGPGDVAAMMTFARSLPGVELVLDRATVCERYQLPPDREGDFAIFSDRATALGARQEDHDLSALGDHPLRSHGGLAEQRVPFLISRPLAQSYRERAETGLLRNLDIFDFALNGLAQTPARR</sequence>
<dbReference type="InterPro" id="IPR002591">
    <property type="entry name" value="Phosphodiest/P_Trfase"/>
</dbReference>
<reference evidence="1" key="1">
    <citation type="journal article" date="2014" name="Int. J. Syst. Evol. Microbiol.">
        <title>Complete genome sequence of Corynebacterium casei LMG S-19264T (=DSM 44701T), isolated from a smear-ripened cheese.</title>
        <authorList>
            <consortium name="US DOE Joint Genome Institute (JGI-PGF)"/>
            <person name="Walter F."/>
            <person name="Albersmeier A."/>
            <person name="Kalinowski J."/>
            <person name="Ruckert C."/>
        </authorList>
    </citation>
    <scope>NUCLEOTIDE SEQUENCE</scope>
    <source>
        <strain evidence="1">VKM B-2347</strain>
    </source>
</reference>
<keyword evidence="2" id="KW-1185">Reference proteome</keyword>
<dbReference type="Gene3D" id="3.40.720.10">
    <property type="entry name" value="Alkaline Phosphatase, subunit A"/>
    <property type="match status" value="1"/>
</dbReference>
<dbReference type="SUPFAM" id="SSF53649">
    <property type="entry name" value="Alkaline phosphatase-like"/>
    <property type="match status" value="1"/>
</dbReference>
<gene>
    <name evidence="1" type="primary">phnA</name>
    <name evidence="1" type="ORF">GCM10008179_26280</name>
</gene>
<comment type="caution">
    <text evidence="1">The sequence shown here is derived from an EMBL/GenBank/DDBJ whole genome shotgun (WGS) entry which is preliminary data.</text>
</comment>
<organism evidence="1 2">
    <name type="scientific">Hansschlegelia plantiphila</name>
    <dbReference type="NCBI Taxonomy" id="374655"/>
    <lineage>
        <taxon>Bacteria</taxon>
        <taxon>Pseudomonadati</taxon>
        <taxon>Pseudomonadota</taxon>
        <taxon>Alphaproteobacteria</taxon>
        <taxon>Hyphomicrobiales</taxon>
        <taxon>Methylopilaceae</taxon>
        <taxon>Hansschlegelia</taxon>
    </lineage>
</organism>
<accession>A0A9W6J4B8</accession>
<dbReference type="NCBIfam" id="TIGR02335">
    <property type="entry name" value="hydr_PhnA"/>
    <property type="match status" value="1"/>
</dbReference>
<keyword evidence="1" id="KW-0378">Hydrolase</keyword>
<dbReference type="Gene3D" id="3.30.1360.110">
    <property type="entry name" value="Domain 2, Phosphonoacetate Hydrolase"/>
    <property type="match status" value="1"/>
</dbReference>
<dbReference type="InterPro" id="IPR023116">
    <property type="entry name" value="Phosphonoacetate_hydro_insert"/>
</dbReference>
<dbReference type="GO" id="GO:0047400">
    <property type="term" value="F:phosphonoacetate hydrolase activity"/>
    <property type="evidence" value="ECO:0007669"/>
    <property type="project" value="InterPro"/>
</dbReference>
<dbReference type="AlphaFoldDB" id="A0A9W6J4B8"/>